<feature type="transmembrane region" description="Helical" evidence="1">
    <location>
        <begin position="205"/>
        <end position="227"/>
    </location>
</feature>
<feature type="transmembrane region" description="Helical" evidence="1">
    <location>
        <begin position="21"/>
        <end position="39"/>
    </location>
</feature>
<keyword evidence="1" id="KW-0812">Transmembrane</keyword>
<feature type="transmembrane region" description="Helical" evidence="1">
    <location>
        <begin position="92"/>
        <end position="110"/>
    </location>
</feature>
<dbReference type="Pfam" id="PF07786">
    <property type="entry name" value="HGSNAT_cat"/>
    <property type="match status" value="1"/>
</dbReference>
<dbReference type="STRING" id="1797197.A2Y75_01040"/>
<organism evidence="3 4">
    <name type="scientific">Candidatus Solincola sediminis</name>
    <dbReference type="NCBI Taxonomy" id="1797199"/>
    <lineage>
        <taxon>Bacteria</taxon>
        <taxon>Bacillati</taxon>
        <taxon>Actinomycetota</taxon>
        <taxon>Candidatus Geothermincolia</taxon>
        <taxon>Candidatus Geothermincolales</taxon>
        <taxon>Candidatus Geothermincolaceae</taxon>
        <taxon>Candidatus Solincola</taxon>
    </lineage>
</organism>
<protein>
    <recommendedName>
        <fullName evidence="2">Heparan-alpha-glucosaminide N-acetyltransferase catalytic domain-containing protein</fullName>
    </recommendedName>
</protein>
<keyword evidence="1" id="KW-1133">Transmembrane helix</keyword>
<dbReference type="EMBL" id="MELK01000044">
    <property type="protein sequence ID" value="OFW56534.1"/>
    <property type="molecule type" value="Genomic_DNA"/>
</dbReference>
<feature type="transmembrane region" description="Helical" evidence="1">
    <location>
        <begin position="361"/>
        <end position="382"/>
    </location>
</feature>
<feature type="domain" description="Heparan-alpha-glucosaminide N-acetyltransferase catalytic" evidence="2">
    <location>
        <begin position="15"/>
        <end position="236"/>
    </location>
</feature>
<comment type="caution">
    <text evidence="3">The sequence shown here is derived from an EMBL/GenBank/DDBJ whole genome shotgun (WGS) entry which is preliminary data.</text>
</comment>
<evidence type="ECO:0000256" key="1">
    <source>
        <dbReference type="SAM" id="Phobius"/>
    </source>
</evidence>
<feature type="transmembrane region" description="Helical" evidence="1">
    <location>
        <begin position="325"/>
        <end position="349"/>
    </location>
</feature>
<accession>A0A1F2WI80</accession>
<feature type="transmembrane region" description="Helical" evidence="1">
    <location>
        <begin position="283"/>
        <end position="304"/>
    </location>
</feature>
<keyword evidence="1" id="KW-0472">Membrane</keyword>
<feature type="transmembrane region" description="Helical" evidence="1">
    <location>
        <begin position="51"/>
        <end position="71"/>
    </location>
</feature>
<proteinExistence type="predicted"/>
<dbReference type="Proteomes" id="UP000177876">
    <property type="component" value="Unassembled WGS sequence"/>
</dbReference>
<feature type="transmembrane region" description="Helical" evidence="1">
    <location>
        <begin position="239"/>
        <end position="259"/>
    </location>
</feature>
<gene>
    <name evidence="3" type="ORF">A2Y75_01040</name>
</gene>
<name>A0A1F2WI80_9ACTN</name>
<evidence type="ECO:0000259" key="2">
    <source>
        <dbReference type="Pfam" id="PF07786"/>
    </source>
</evidence>
<evidence type="ECO:0000313" key="4">
    <source>
        <dbReference type="Proteomes" id="UP000177876"/>
    </source>
</evidence>
<reference evidence="3 4" key="1">
    <citation type="journal article" date="2016" name="Nat. Commun.">
        <title>Thousands of microbial genomes shed light on interconnected biogeochemical processes in an aquifer system.</title>
        <authorList>
            <person name="Anantharaman K."/>
            <person name="Brown C.T."/>
            <person name="Hug L.A."/>
            <person name="Sharon I."/>
            <person name="Castelle C.J."/>
            <person name="Probst A.J."/>
            <person name="Thomas B.C."/>
            <person name="Singh A."/>
            <person name="Wilkins M.J."/>
            <person name="Karaoz U."/>
            <person name="Brodie E.L."/>
            <person name="Williams K.H."/>
            <person name="Hubbard S.S."/>
            <person name="Banfield J.F."/>
        </authorList>
    </citation>
    <scope>NUCLEOTIDE SEQUENCE [LARGE SCALE GENOMIC DNA]</scope>
</reference>
<dbReference type="AlphaFoldDB" id="A0A1F2WI80"/>
<feature type="transmembrane region" description="Helical" evidence="1">
    <location>
        <begin position="116"/>
        <end position="134"/>
    </location>
</feature>
<sequence>MAEERDGTRDIKPERIISIDVMRGFALICMVLVHFMIFYGNDGAANTWPYFILNHILGDWGAACFLMMMGMSQVFSGEKHKEEGNLILFKRALIRGCFIFMVGIIMLALAWGPYQIWQWDILTLIGFATILLFFCRFLPSWSILAIVAALAVCTPWLRGGVDFNAVWGGQFVHVPVISHYLPGIMLDPAKEFEVVWRAKDIAQGFLLTGYFPVIPWSLFPLVGYIMGRRIVNRRMRHDLPLLIMIGILLVCIGLGGAYAGRGHPESSIINGFVAPLSFYPDSFTMICFQLGMALIVFSILYYCYDVLKQDKHKVSFIVGIYNRTSGFSLTFYFFHYILIGWPLVLIYLITGKYYLSGLMGAIPALLCGIAAVILLELLLAFWERRGAKYSLEWFLVVLTLRFASRSRPDTKI</sequence>
<feature type="transmembrane region" description="Helical" evidence="1">
    <location>
        <begin position="141"/>
        <end position="157"/>
    </location>
</feature>
<dbReference type="InterPro" id="IPR012429">
    <property type="entry name" value="HGSNAT_cat"/>
</dbReference>
<evidence type="ECO:0000313" key="3">
    <source>
        <dbReference type="EMBL" id="OFW56534.1"/>
    </source>
</evidence>